<dbReference type="KEGG" id="kse:Ksed_01780"/>
<organism evidence="6 7">
    <name type="scientific">Kytococcus sedentarius (strain ATCC 14392 / DSM 20547 / JCM 11482 / CCUG 33030 / NBRC 15357 / NCTC 11040 / CCM 314 / 541)</name>
    <name type="common">Micrococcus sedentarius</name>
    <dbReference type="NCBI Taxonomy" id="478801"/>
    <lineage>
        <taxon>Bacteria</taxon>
        <taxon>Bacillati</taxon>
        <taxon>Actinomycetota</taxon>
        <taxon>Actinomycetes</taxon>
        <taxon>Micrococcales</taxon>
        <taxon>Kytococcaceae</taxon>
        <taxon>Kytococcus</taxon>
    </lineage>
</organism>
<protein>
    <submittedName>
        <fullName evidence="6">Transcriptional regulator, MerR family</fullName>
    </submittedName>
</protein>
<accession>C7NJ41</accession>
<dbReference type="PRINTS" id="PR00040">
    <property type="entry name" value="HTHMERR"/>
</dbReference>
<sequence>MITPHDELTMSEVVRRSGVSASALRFYEARGLIKAERTATNRRIYQRHVLRRLAVIRSAQAIGLSLSEIRAGFASVPTDRALTREEWQDLSAMWRETLEERIAALGELRDRLDGCIACGCLSLDTCPLRNPEDERRAEGPGPRAMPAVLALMNGTSAD</sequence>
<dbReference type="GO" id="GO:0051537">
    <property type="term" value="F:2 iron, 2 sulfur cluster binding"/>
    <property type="evidence" value="ECO:0007669"/>
    <property type="project" value="UniProtKB-KW"/>
</dbReference>
<evidence type="ECO:0000256" key="4">
    <source>
        <dbReference type="ARBA" id="ARBA00023125"/>
    </source>
</evidence>
<dbReference type="HOGENOM" id="CLU_060077_5_1_11"/>
<feature type="domain" description="HTH merR-type" evidence="5">
    <location>
        <begin position="7"/>
        <end position="75"/>
    </location>
</feature>
<dbReference type="GO" id="GO:0003677">
    <property type="term" value="F:DNA binding"/>
    <property type="evidence" value="ECO:0007669"/>
    <property type="project" value="UniProtKB-KW"/>
</dbReference>
<gene>
    <name evidence="6" type="ordered locus">Ksed_01780</name>
</gene>
<dbReference type="PANTHER" id="PTHR30204">
    <property type="entry name" value="REDOX-CYCLING DRUG-SENSING TRANSCRIPTIONAL ACTIVATOR SOXR"/>
    <property type="match status" value="1"/>
</dbReference>
<dbReference type="PROSITE" id="PS50937">
    <property type="entry name" value="HTH_MERR_2"/>
    <property type="match status" value="1"/>
</dbReference>
<dbReference type="InterPro" id="IPR000551">
    <property type="entry name" value="MerR-type_HTH_dom"/>
</dbReference>
<evidence type="ECO:0000256" key="2">
    <source>
        <dbReference type="ARBA" id="ARBA00023004"/>
    </source>
</evidence>
<evidence type="ECO:0000313" key="6">
    <source>
        <dbReference type="EMBL" id="ACV05266.1"/>
    </source>
</evidence>
<dbReference type="STRING" id="478801.Ksed_01780"/>
<evidence type="ECO:0000256" key="1">
    <source>
        <dbReference type="ARBA" id="ARBA00022714"/>
    </source>
</evidence>
<evidence type="ECO:0000256" key="3">
    <source>
        <dbReference type="ARBA" id="ARBA00023014"/>
    </source>
</evidence>
<dbReference type="SUPFAM" id="SSF46955">
    <property type="entry name" value="Putative DNA-binding domain"/>
    <property type="match status" value="1"/>
</dbReference>
<dbReference type="Gene3D" id="1.10.1660.10">
    <property type="match status" value="1"/>
</dbReference>
<keyword evidence="1" id="KW-0479">Metal-binding</keyword>
<dbReference type="InterPro" id="IPR047057">
    <property type="entry name" value="MerR_fam"/>
</dbReference>
<keyword evidence="2" id="KW-0408">Iron</keyword>
<evidence type="ECO:0000313" key="7">
    <source>
        <dbReference type="Proteomes" id="UP000006666"/>
    </source>
</evidence>
<dbReference type="InterPro" id="IPR010211">
    <property type="entry name" value="Redox-sen_tscrpt-act_SoxR"/>
</dbReference>
<dbReference type="RefSeq" id="WP_012801685.1">
    <property type="nucleotide sequence ID" value="NC_013169.1"/>
</dbReference>
<dbReference type="NCBIfam" id="TIGR01950">
    <property type="entry name" value="SoxR"/>
    <property type="match status" value="1"/>
</dbReference>
<keyword evidence="7" id="KW-1185">Reference proteome</keyword>
<dbReference type="EMBL" id="CP001686">
    <property type="protein sequence ID" value="ACV05266.1"/>
    <property type="molecule type" value="Genomic_DNA"/>
</dbReference>
<evidence type="ECO:0000259" key="5">
    <source>
        <dbReference type="PROSITE" id="PS50937"/>
    </source>
</evidence>
<dbReference type="AlphaFoldDB" id="C7NJ41"/>
<keyword evidence="3" id="KW-0411">Iron-sulfur</keyword>
<dbReference type="InterPro" id="IPR009061">
    <property type="entry name" value="DNA-bd_dom_put_sf"/>
</dbReference>
<proteinExistence type="predicted"/>
<dbReference type="GO" id="GO:0006979">
    <property type="term" value="P:response to oxidative stress"/>
    <property type="evidence" value="ECO:0007669"/>
    <property type="project" value="InterPro"/>
</dbReference>
<dbReference type="Pfam" id="PF13411">
    <property type="entry name" value="MerR_1"/>
    <property type="match status" value="1"/>
</dbReference>
<keyword evidence="1" id="KW-0001">2Fe-2S</keyword>
<dbReference type="Proteomes" id="UP000006666">
    <property type="component" value="Chromosome"/>
</dbReference>
<dbReference type="SMART" id="SM00422">
    <property type="entry name" value="HTH_MERR"/>
    <property type="match status" value="1"/>
</dbReference>
<dbReference type="eggNOG" id="COG0789">
    <property type="taxonomic scope" value="Bacteria"/>
</dbReference>
<dbReference type="PANTHER" id="PTHR30204:SF0">
    <property type="entry name" value="REDOX-SENSITIVE TRANSCRIPTIONAL ACTIVATOR SOXR"/>
    <property type="match status" value="1"/>
</dbReference>
<dbReference type="GO" id="GO:0003700">
    <property type="term" value="F:DNA-binding transcription factor activity"/>
    <property type="evidence" value="ECO:0007669"/>
    <property type="project" value="InterPro"/>
</dbReference>
<reference evidence="6 7" key="1">
    <citation type="journal article" date="2009" name="Stand. Genomic Sci.">
        <title>Complete genome sequence of Kytococcus sedentarius type strain (541).</title>
        <authorList>
            <person name="Sims D."/>
            <person name="Brettin T."/>
            <person name="Detter J.C."/>
            <person name="Han C."/>
            <person name="Lapidus A."/>
            <person name="Copeland A."/>
            <person name="Glavina Del Rio T."/>
            <person name="Nolan M."/>
            <person name="Chen F."/>
            <person name="Lucas S."/>
            <person name="Tice H."/>
            <person name="Cheng J.F."/>
            <person name="Bruce D."/>
            <person name="Goodwin L."/>
            <person name="Pitluck S."/>
            <person name="Ovchinnikova G."/>
            <person name="Pati A."/>
            <person name="Ivanova N."/>
            <person name="Mavrommatis K."/>
            <person name="Chen A."/>
            <person name="Palaniappan K."/>
            <person name="D'haeseleer P."/>
            <person name="Chain P."/>
            <person name="Bristow J."/>
            <person name="Eisen J.A."/>
            <person name="Markowitz V."/>
            <person name="Hugenholtz P."/>
            <person name="Schneider S."/>
            <person name="Goker M."/>
            <person name="Pukall R."/>
            <person name="Kyrpides N.C."/>
            <person name="Klenk H.P."/>
        </authorList>
    </citation>
    <scope>NUCLEOTIDE SEQUENCE [LARGE SCALE GENOMIC DNA]</scope>
    <source>
        <strain evidence="7">ATCC 14392 / DSM 20547 / JCM 11482 / CCUG 33030 / NBRC 15357 / NCTC 11040 / CCM 314 / 541</strain>
    </source>
</reference>
<name>C7NJ41_KYTSD</name>
<keyword evidence="4" id="KW-0238">DNA-binding</keyword>